<dbReference type="SUPFAM" id="SSF53756">
    <property type="entry name" value="UDP-Glycosyltransferase/glycogen phosphorylase"/>
    <property type="match status" value="1"/>
</dbReference>
<accession>A0ABT2VM93</accession>
<organism evidence="1 2">
    <name type="scientific">Alteromonas salexigens</name>
    <dbReference type="NCBI Taxonomy" id="2982530"/>
    <lineage>
        <taxon>Bacteria</taxon>
        <taxon>Pseudomonadati</taxon>
        <taxon>Pseudomonadota</taxon>
        <taxon>Gammaproteobacteria</taxon>
        <taxon>Alteromonadales</taxon>
        <taxon>Alteromonadaceae</taxon>
        <taxon>Alteromonas/Salinimonas group</taxon>
        <taxon>Alteromonas</taxon>
    </lineage>
</organism>
<evidence type="ECO:0000313" key="2">
    <source>
        <dbReference type="Proteomes" id="UP001209257"/>
    </source>
</evidence>
<dbReference type="Gene3D" id="3.40.50.2000">
    <property type="entry name" value="Glycogen Phosphorylase B"/>
    <property type="match status" value="1"/>
</dbReference>
<keyword evidence="2" id="KW-1185">Reference proteome</keyword>
<comment type="caution">
    <text evidence="1">The sequence shown here is derived from an EMBL/GenBank/DDBJ whole genome shotgun (WGS) entry which is preliminary data.</text>
</comment>
<sequence>MQESGLVVLDPGFEDTHSHHVTVSHLLGESIGNIRVYASEKLNEAITLPSGGRVNSYFQTPCYTNRLFALSSQEEERISDSFADELLRLYSEGRVQRSDTLLLHTGFSFHISGLAKFFMKVGRDAGPALLLCGMFDPGNYLIDSRTNADRVAWSIKYNLALTLLESSIATSRLVFATSCEEYVAAYQQILKAPVELHPAINLNSQVTPNKGNQSRRILIYVGSVKADKGIELILAQLENLLNSFPDIKFIVHWNTESPGIRDFPDAESHLSALEPRYDNFELYLGELSFERYQGLLNSVDAMLFNYHPESYFYKTSGVFWDGLARGCALLCTSKTWLSRQATSTGSRAFLFDYNDDASLNAALRAWRDTTGGELIADNEYKRQICRSFGGWVSEKLQKLTR</sequence>
<dbReference type="Proteomes" id="UP001209257">
    <property type="component" value="Unassembled WGS sequence"/>
</dbReference>
<gene>
    <name evidence="1" type="ORF">OCL06_07490</name>
</gene>
<dbReference type="EMBL" id="JAOTJC010000007">
    <property type="protein sequence ID" value="MCU7554437.1"/>
    <property type="molecule type" value="Genomic_DNA"/>
</dbReference>
<name>A0ABT2VM93_9ALTE</name>
<protein>
    <submittedName>
        <fullName evidence="1">Glycosyltransferase</fullName>
    </submittedName>
</protein>
<evidence type="ECO:0000313" key="1">
    <source>
        <dbReference type="EMBL" id="MCU7554437.1"/>
    </source>
</evidence>
<dbReference type="RefSeq" id="WP_262993138.1">
    <property type="nucleotide sequence ID" value="NZ_JAOTJC010000007.1"/>
</dbReference>
<reference evidence="2" key="1">
    <citation type="submission" date="2023-07" db="EMBL/GenBank/DDBJ databases">
        <title>Study on multiphase classification of strain Alteromonas salexigens isolated from the Yellow Sea.</title>
        <authorList>
            <person name="Sun L."/>
        </authorList>
    </citation>
    <scope>NUCLEOTIDE SEQUENCE [LARGE SCALE GENOMIC DNA]</scope>
    <source>
        <strain evidence="2">ASW11-19</strain>
    </source>
</reference>
<proteinExistence type="predicted"/>